<dbReference type="FunFam" id="3.30.160.60:FF:000446">
    <property type="entry name" value="Zinc finger protein"/>
    <property type="match status" value="1"/>
</dbReference>
<dbReference type="PANTHER" id="PTHR16515:SF58">
    <property type="entry name" value="ZINC FINGER PROTEIN 22"/>
    <property type="match status" value="1"/>
</dbReference>
<feature type="region of interest" description="Disordered" evidence="11">
    <location>
        <begin position="174"/>
        <end position="231"/>
    </location>
</feature>
<feature type="compositionally biased region" description="Polar residues" evidence="11">
    <location>
        <begin position="174"/>
        <end position="184"/>
    </location>
</feature>
<evidence type="ECO:0000256" key="2">
    <source>
        <dbReference type="ARBA" id="ARBA00006991"/>
    </source>
</evidence>
<evidence type="ECO:0000256" key="5">
    <source>
        <dbReference type="ARBA" id="ARBA00022771"/>
    </source>
</evidence>
<keyword evidence="5 9" id="KW-0863">Zinc-finger</keyword>
<organism evidence="13 14">
    <name type="scientific">Oncorhynchus mykiss</name>
    <name type="common">Rainbow trout</name>
    <name type="synonym">Salmo gairdneri</name>
    <dbReference type="NCBI Taxonomy" id="8022"/>
    <lineage>
        <taxon>Eukaryota</taxon>
        <taxon>Metazoa</taxon>
        <taxon>Chordata</taxon>
        <taxon>Craniata</taxon>
        <taxon>Vertebrata</taxon>
        <taxon>Euteleostomi</taxon>
        <taxon>Actinopterygii</taxon>
        <taxon>Neopterygii</taxon>
        <taxon>Teleostei</taxon>
        <taxon>Protacanthopterygii</taxon>
        <taxon>Salmoniformes</taxon>
        <taxon>Salmonidae</taxon>
        <taxon>Salmoninae</taxon>
        <taxon>Oncorhynchus</taxon>
    </lineage>
</organism>
<feature type="domain" description="C2H2-type" evidence="12">
    <location>
        <begin position="317"/>
        <end position="344"/>
    </location>
</feature>
<keyword evidence="6" id="KW-0862">Zinc</keyword>
<reference evidence="13" key="1">
    <citation type="journal article" date="2014" name="Nat. Commun.">
        <title>The rainbow trout genome provides novel insights into evolution after whole-genome duplication in vertebrates.</title>
        <authorList>
            <person name="Berthelot C."/>
            <person name="Brunet F."/>
            <person name="Chalopin D."/>
            <person name="Juanchich A."/>
            <person name="Bernard M."/>
            <person name="Noel B."/>
            <person name="Bento P."/>
            <person name="Da Silva C."/>
            <person name="Labadie K."/>
            <person name="Alberti A."/>
            <person name="Aury J.M."/>
            <person name="Louis A."/>
            <person name="Dehais P."/>
            <person name="Bardou P."/>
            <person name="Montfort J."/>
            <person name="Klopp C."/>
            <person name="Cabau C."/>
            <person name="Gaspin C."/>
            <person name="Thorgaard G.H."/>
            <person name="Boussaha M."/>
            <person name="Quillet E."/>
            <person name="Guyomard R."/>
            <person name="Galiana D."/>
            <person name="Bobe J."/>
            <person name="Volff J.N."/>
            <person name="Genet C."/>
            <person name="Wincker P."/>
            <person name="Jaillon O."/>
            <person name="Roest Crollius H."/>
            <person name="Guiguen Y."/>
        </authorList>
    </citation>
    <scope>NUCLEOTIDE SEQUENCE [LARGE SCALE GENOMIC DNA]</scope>
</reference>
<evidence type="ECO:0000256" key="10">
    <source>
        <dbReference type="SAM" id="Coils"/>
    </source>
</evidence>
<evidence type="ECO:0000259" key="12">
    <source>
        <dbReference type="PROSITE" id="PS50157"/>
    </source>
</evidence>
<feature type="domain" description="C2H2-type" evidence="12">
    <location>
        <begin position="232"/>
        <end position="259"/>
    </location>
</feature>
<feature type="domain" description="C2H2-type" evidence="12">
    <location>
        <begin position="373"/>
        <end position="400"/>
    </location>
</feature>
<feature type="coiled-coil region" evidence="10">
    <location>
        <begin position="69"/>
        <end position="96"/>
    </location>
</feature>
<dbReference type="EMBL" id="FR904888">
    <property type="protein sequence ID" value="CDQ73225.1"/>
    <property type="molecule type" value="Genomic_DNA"/>
</dbReference>
<dbReference type="PROSITE" id="PS00028">
    <property type="entry name" value="ZINC_FINGER_C2H2_1"/>
    <property type="match status" value="6"/>
</dbReference>
<keyword evidence="3" id="KW-0479">Metal-binding</keyword>
<dbReference type="FunFam" id="3.30.160.60:FF:001235">
    <property type="entry name" value="Si:ch211-119o8.6"/>
    <property type="match status" value="1"/>
</dbReference>
<evidence type="ECO:0000256" key="4">
    <source>
        <dbReference type="ARBA" id="ARBA00022737"/>
    </source>
</evidence>
<evidence type="ECO:0000256" key="7">
    <source>
        <dbReference type="ARBA" id="ARBA00023125"/>
    </source>
</evidence>
<feature type="domain" description="C2H2-type" evidence="12">
    <location>
        <begin position="261"/>
        <end position="288"/>
    </location>
</feature>
<evidence type="ECO:0000256" key="8">
    <source>
        <dbReference type="ARBA" id="ARBA00023242"/>
    </source>
</evidence>
<dbReference type="InterPro" id="IPR013087">
    <property type="entry name" value="Znf_C2H2_type"/>
</dbReference>
<dbReference type="SUPFAM" id="SSF57667">
    <property type="entry name" value="beta-beta-alpha zinc fingers"/>
    <property type="match status" value="4"/>
</dbReference>
<keyword evidence="10" id="KW-0175">Coiled coil</keyword>
<evidence type="ECO:0000313" key="13">
    <source>
        <dbReference type="EMBL" id="CDQ73225.1"/>
    </source>
</evidence>
<dbReference type="InterPro" id="IPR036236">
    <property type="entry name" value="Znf_C2H2_sf"/>
</dbReference>
<dbReference type="GO" id="GO:0003677">
    <property type="term" value="F:DNA binding"/>
    <property type="evidence" value="ECO:0007669"/>
    <property type="project" value="UniProtKB-KW"/>
</dbReference>
<dbReference type="FunFam" id="3.30.160.60:FF:002343">
    <property type="entry name" value="Zinc finger protein 33A"/>
    <property type="match status" value="1"/>
</dbReference>
<dbReference type="GO" id="GO:0010468">
    <property type="term" value="P:regulation of gene expression"/>
    <property type="evidence" value="ECO:0007669"/>
    <property type="project" value="TreeGrafter"/>
</dbReference>
<comment type="similarity">
    <text evidence="2">Belongs to the krueppel C2H2-type zinc-finger protein family.</text>
</comment>
<evidence type="ECO:0000256" key="1">
    <source>
        <dbReference type="ARBA" id="ARBA00004123"/>
    </source>
</evidence>
<evidence type="ECO:0000256" key="3">
    <source>
        <dbReference type="ARBA" id="ARBA00022723"/>
    </source>
</evidence>
<dbReference type="PROSITE" id="PS50157">
    <property type="entry name" value="ZINC_FINGER_C2H2_2"/>
    <property type="match status" value="6"/>
</dbReference>
<dbReference type="PANTHER" id="PTHR16515">
    <property type="entry name" value="PR DOMAIN ZINC FINGER PROTEIN"/>
    <property type="match status" value="1"/>
</dbReference>
<dbReference type="InterPro" id="IPR050331">
    <property type="entry name" value="Zinc_finger"/>
</dbReference>
<comment type="subcellular location">
    <subcellularLocation>
        <location evidence="1">Nucleus</location>
    </subcellularLocation>
</comment>
<dbReference type="Pfam" id="PF00096">
    <property type="entry name" value="zf-C2H2"/>
    <property type="match status" value="6"/>
</dbReference>
<dbReference type="Proteomes" id="UP000193380">
    <property type="component" value="Unassembled WGS sequence"/>
</dbReference>
<proteinExistence type="inferred from homology"/>
<dbReference type="STRING" id="8022.A0A060X8U0"/>
<evidence type="ECO:0000313" key="14">
    <source>
        <dbReference type="Proteomes" id="UP000193380"/>
    </source>
</evidence>
<dbReference type="PaxDb" id="8022-A0A060X8U0"/>
<accession>A0A060X8U0</accession>
<evidence type="ECO:0000256" key="9">
    <source>
        <dbReference type="PROSITE-ProRule" id="PRU00042"/>
    </source>
</evidence>
<keyword evidence="4" id="KW-0677">Repeat</keyword>
<dbReference type="Gene3D" id="3.30.160.60">
    <property type="entry name" value="Classic Zinc Finger"/>
    <property type="match status" value="6"/>
</dbReference>
<dbReference type="GO" id="GO:0005634">
    <property type="term" value="C:nucleus"/>
    <property type="evidence" value="ECO:0007669"/>
    <property type="project" value="UniProtKB-SubCell"/>
</dbReference>
<dbReference type="FunFam" id="3.30.160.60:FF:000512">
    <property type="entry name" value="zinc finger protein 197 isoform X1"/>
    <property type="match status" value="1"/>
</dbReference>
<feature type="domain" description="C2H2-type" evidence="12">
    <location>
        <begin position="345"/>
        <end position="372"/>
    </location>
</feature>
<gene>
    <name evidence="13" type="ORF">GSONMT00046277001</name>
</gene>
<name>A0A060X8U0_ONCMY</name>
<dbReference type="AlphaFoldDB" id="A0A060X8U0"/>
<feature type="domain" description="C2H2-type" evidence="12">
    <location>
        <begin position="289"/>
        <end position="316"/>
    </location>
</feature>
<dbReference type="FunFam" id="3.30.160.60:FF:000358">
    <property type="entry name" value="zinc finger protein 24"/>
    <property type="match status" value="1"/>
</dbReference>
<keyword evidence="7" id="KW-0238">DNA-binding</keyword>
<sequence length="412" mass="45898">MVRATVTEISKVIEGSASSEVPTTGDNASEAPNEQLTQLTSFMEILAKEAVDQICKLFNECSSILHLEVSRSQTENEDLKKRLDAVETKLRTVLEGSGGQENTSANGCCSEVKIIHQLKGTHPGVCAGDAEVKRSPILHLWKGRLPSTVNEHSNMEETIESVIIKEEGLEDYLYSSTSDPSSFLESHAQELSDPENPSEDPKDRGGAAGPKHLRKPKITGARQARPKKENHLSCKHCRKTFSKLIQLKAHQAIHAAAEKPFNCKQCGRGFSFKRSLDAHQLLHTGERPHTCGDCGKAFTLKQLLKNHQRLHAGLRPFRCDECGKSFNRAHGLKMHQIVHTGERKYSCEICKKSFSIPGNLHRHQRIHTGEKPFRCDTCGKSFNQADTLKGHQRIHTGERPFTCETVSFKEVL</sequence>
<dbReference type="SMART" id="SM00355">
    <property type="entry name" value="ZnF_C2H2"/>
    <property type="match status" value="6"/>
</dbReference>
<reference evidence="13" key="2">
    <citation type="submission" date="2014-03" db="EMBL/GenBank/DDBJ databases">
        <authorList>
            <person name="Genoscope - CEA"/>
        </authorList>
    </citation>
    <scope>NUCLEOTIDE SEQUENCE</scope>
</reference>
<evidence type="ECO:0000256" key="6">
    <source>
        <dbReference type="ARBA" id="ARBA00022833"/>
    </source>
</evidence>
<evidence type="ECO:0000256" key="11">
    <source>
        <dbReference type="SAM" id="MobiDB-lite"/>
    </source>
</evidence>
<keyword evidence="8" id="KW-0539">Nucleus</keyword>
<protein>
    <recommendedName>
        <fullName evidence="12">C2H2-type domain-containing protein</fullName>
    </recommendedName>
</protein>
<dbReference type="GO" id="GO:0008270">
    <property type="term" value="F:zinc ion binding"/>
    <property type="evidence" value="ECO:0007669"/>
    <property type="project" value="UniProtKB-KW"/>
</dbReference>